<sequence>MVVPRPVPSPAFRSPSARPTERKPWVLTSNPLRSQVPRNVGLGPGLALGAEDDADDPRDRVPGQLLAKGTERCLLLNIGRASNPQKHGICQLGWHDFSGQVLTSSSKPLA</sequence>
<dbReference type="VEuPathDB" id="FungiDB:HCDG_09083"/>
<name>C6HSA2_AJECH</name>
<dbReference type="Proteomes" id="UP000002624">
    <property type="component" value="Unassembled WGS sequence"/>
</dbReference>
<dbReference type="HOGENOM" id="CLU_2170346_0_0_1"/>
<dbReference type="EMBL" id="GG692437">
    <property type="protein sequence ID" value="EER36920.1"/>
    <property type="molecule type" value="Genomic_DNA"/>
</dbReference>
<feature type="region of interest" description="Disordered" evidence="1">
    <location>
        <begin position="1"/>
        <end position="58"/>
    </location>
</feature>
<gene>
    <name evidence="2" type="ORF">HCDG_09083</name>
</gene>
<proteinExistence type="predicted"/>
<evidence type="ECO:0000313" key="2">
    <source>
        <dbReference type="EMBL" id="EER36920.1"/>
    </source>
</evidence>
<evidence type="ECO:0000256" key="1">
    <source>
        <dbReference type="SAM" id="MobiDB-lite"/>
    </source>
</evidence>
<dbReference type="AlphaFoldDB" id="C6HSA2"/>
<accession>C6HSA2</accession>
<reference evidence="3" key="1">
    <citation type="submission" date="2009-05" db="EMBL/GenBank/DDBJ databases">
        <title>The genome sequence of Ajellomyces capsulatus strain H143.</title>
        <authorList>
            <person name="Champion M."/>
            <person name="Cuomo C.A."/>
            <person name="Ma L.-J."/>
            <person name="Henn M.R."/>
            <person name="Sil A."/>
            <person name="Goldman B."/>
            <person name="Young S.K."/>
            <person name="Kodira C.D."/>
            <person name="Zeng Q."/>
            <person name="Koehrsen M."/>
            <person name="Alvarado L."/>
            <person name="Berlin A.M."/>
            <person name="Borenstein D."/>
            <person name="Chen Z."/>
            <person name="Engels R."/>
            <person name="Freedman E."/>
            <person name="Gellesch M."/>
            <person name="Goldberg J."/>
            <person name="Griggs A."/>
            <person name="Gujja S."/>
            <person name="Heiman D.I."/>
            <person name="Hepburn T.A."/>
            <person name="Howarth C."/>
            <person name="Jen D."/>
            <person name="Larson L."/>
            <person name="Lewis B."/>
            <person name="Mehta T."/>
            <person name="Park D."/>
            <person name="Pearson M."/>
            <person name="Roberts A."/>
            <person name="Saif S."/>
            <person name="Shea T.D."/>
            <person name="Shenoy N."/>
            <person name="Sisk P."/>
            <person name="Stolte C."/>
            <person name="Sykes S."/>
            <person name="Walk T."/>
            <person name="White J."/>
            <person name="Yandava C."/>
            <person name="Klein B."/>
            <person name="McEwen J.G."/>
            <person name="Puccia R."/>
            <person name="Goldman G.H."/>
            <person name="Felipe M.S."/>
            <person name="Nino-Vega G."/>
            <person name="San-Blas G."/>
            <person name="Taylor J.W."/>
            <person name="Mendoza L."/>
            <person name="Galagan J.E."/>
            <person name="Nusbaum C."/>
            <person name="Birren B.W."/>
        </authorList>
    </citation>
    <scope>NUCLEOTIDE SEQUENCE [LARGE SCALE GENOMIC DNA]</scope>
    <source>
        <strain evidence="3">H143</strain>
    </source>
</reference>
<feature type="compositionally biased region" description="Polar residues" evidence="1">
    <location>
        <begin position="27"/>
        <end position="37"/>
    </location>
</feature>
<protein>
    <submittedName>
        <fullName evidence="2">Uncharacterized protein</fullName>
    </submittedName>
</protein>
<evidence type="ECO:0000313" key="3">
    <source>
        <dbReference type="Proteomes" id="UP000002624"/>
    </source>
</evidence>
<organism evidence="2 3">
    <name type="scientific">Ajellomyces capsulatus (strain H143)</name>
    <name type="common">Darling's disease fungus</name>
    <name type="synonym">Histoplasma capsulatum</name>
    <dbReference type="NCBI Taxonomy" id="544712"/>
    <lineage>
        <taxon>Eukaryota</taxon>
        <taxon>Fungi</taxon>
        <taxon>Dikarya</taxon>
        <taxon>Ascomycota</taxon>
        <taxon>Pezizomycotina</taxon>
        <taxon>Eurotiomycetes</taxon>
        <taxon>Eurotiomycetidae</taxon>
        <taxon>Onygenales</taxon>
        <taxon>Ajellomycetaceae</taxon>
        <taxon>Histoplasma</taxon>
    </lineage>
</organism>